<reference evidence="1" key="2">
    <citation type="submission" date="2013-10" db="EMBL/GenBank/DDBJ databases">
        <authorList>
            <person name="Aslett M."/>
        </authorList>
    </citation>
    <scope>NUCLEOTIDE SEQUENCE [LARGE SCALE GENOMIC DNA]</scope>
    <source>
        <strain evidence="1">Houghton</strain>
    </source>
</reference>
<evidence type="ECO:0000313" key="1">
    <source>
        <dbReference type="EMBL" id="CDI87703.1"/>
    </source>
</evidence>
<organism evidence="1 2">
    <name type="scientific">Eimeria praecox</name>
    <dbReference type="NCBI Taxonomy" id="51316"/>
    <lineage>
        <taxon>Eukaryota</taxon>
        <taxon>Sar</taxon>
        <taxon>Alveolata</taxon>
        <taxon>Apicomplexa</taxon>
        <taxon>Conoidasida</taxon>
        <taxon>Coccidia</taxon>
        <taxon>Eucoccidiorida</taxon>
        <taxon>Eimeriorina</taxon>
        <taxon>Eimeriidae</taxon>
        <taxon>Eimeria</taxon>
    </lineage>
</organism>
<accession>U6H8I6</accession>
<dbReference type="VEuPathDB" id="ToxoDB:EPH_0033480"/>
<dbReference type="AlphaFoldDB" id="U6H8I6"/>
<evidence type="ECO:0000313" key="2">
    <source>
        <dbReference type="Proteomes" id="UP000018201"/>
    </source>
</evidence>
<sequence>MESRRGALDLSEEIELCGKLRNDIGKALKKDAHNAAKAQSEFEESKALEALIESEALHLEESVTAAEKSLLHATASIEKIEVATAHLHETNSVLSQQLDKSVKLIDESTEAFEDLRRRQITFCQVQEEAHKRMTSVEALLRSIMNGEEQTRGLKAELQALRSALGVLEKTKEELLPVLESCQEAFDRNGACSERGNS</sequence>
<reference evidence="1" key="1">
    <citation type="submission" date="2013-10" db="EMBL/GenBank/DDBJ databases">
        <title>Genomic analysis of the causative agents of coccidiosis in chickens.</title>
        <authorList>
            <person name="Reid A.J."/>
            <person name="Blake D."/>
            <person name="Billington K."/>
            <person name="Browne H."/>
            <person name="Dunn M."/>
            <person name="Hung S."/>
            <person name="Kawahara F."/>
            <person name="Miranda-Saavedra D."/>
            <person name="Mourier T."/>
            <person name="Nagra H."/>
            <person name="Otto T.D."/>
            <person name="Rawlings N."/>
            <person name="Sanchez A."/>
            <person name="Sanders M."/>
            <person name="Subramaniam C."/>
            <person name="Tay Y."/>
            <person name="Dear P."/>
            <person name="Doerig C."/>
            <person name="Gruber A."/>
            <person name="Parkinson J."/>
            <person name="Shirley M."/>
            <person name="Wan K.L."/>
            <person name="Berriman M."/>
            <person name="Tomley F."/>
            <person name="Pain A."/>
        </authorList>
    </citation>
    <scope>NUCLEOTIDE SEQUENCE [LARGE SCALE GENOMIC DNA]</scope>
    <source>
        <strain evidence="1">Houghton</strain>
    </source>
</reference>
<protein>
    <submittedName>
        <fullName evidence="1">Uncharacterized protein</fullName>
    </submittedName>
</protein>
<dbReference type="EMBL" id="HG699959">
    <property type="protein sequence ID" value="CDI87703.1"/>
    <property type="molecule type" value="Genomic_DNA"/>
</dbReference>
<proteinExistence type="predicted"/>
<name>U6H8I6_9EIME</name>
<gene>
    <name evidence="1" type="ORF">EPH_0033480</name>
</gene>
<dbReference type="Proteomes" id="UP000018201">
    <property type="component" value="Unassembled WGS sequence"/>
</dbReference>
<keyword evidence="2" id="KW-1185">Reference proteome</keyword>
<dbReference type="OrthoDB" id="10510775at2759"/>